<protein>
    <submittedName>
        <fullName evidence="3">DNA binding domain, excisionase family</fullName>
    </submittedName>
</protein>
<dbReference type="PATRIC" id="fig|1423.173.peg.4978"/>
<dbReference type="AlphaFoldDB" id="A0A0D1IX19"/>
<reference evidence="3 4" key="1">
    <citation type="submission" date="2014-12" db="EMBL/GenBank/DDBJ databases">
        <title>Comparative genome analysis of Bacillus coagulans HM-08, Clostridium butyricum HM-68, Bacillus subtilis HM-66 and Bacillus licheniformis BL-09.</title>
        <authorList>
            <person name="Zhang H."/>
        </authorList>
    </citation>
    <scope>NUCLEOTIDE SEQUENCE [LARGE SCALE GENOMIC DNA]</scope>
    <source>
        <strain evidence="3 4">HM-66</strain>
    </source>
</reference>
<gene>
    <name evidence="3" type="ORF">SC09_contig8orf00182</name>
</gene>
<keyword evidence="1" id="KW-0175">Coiled coil</keyword>
<dbReference type="EMBL" id="JXBC01000014">
    <property type="protein sequence ID" value="KIU04519.1"/>
    <property type="molecule type" value="Genomic_DNA"/>
</dbReference>
<dbReference type="RefSeq" id="WP_043859111.1">
    <property type="nucleotide sequence ID" value="NZ_CP089149.1"/>
</dbReference>
<evidence type="ECO:0000259" key="2">
    <source>
        <dbReference type="Pfam" id="PF12728"/>
    </source>
</evidence>
<feature type="coiled-coil region" evidence="1">
    <location>
        <begin position="294"/>
        <end position="321"/>
    </location>
</feature>
<dbReference type="Proteomes" id="UP000032247">
    <property type="component" value="Unassembled WGS sequence"/>
</dbReference>
<evidence type="ECO:0000313" key="4">
    <source>
        <dbReference type="Proteomes" id="UP000032247"/>
    </source>
</evidence>
<name>A0A0D1IX19_BACIU</name>
<dbReference type="Gene3D" id="1.10.1660.10">
    <property type="match status" value="1"/>
</dbReference>
<dbReference type="InterPro" id="IPR041657">
    <property type="entry name" value="HTH_17"/>
</dbReference>
<organism evidence="3 4">
    <name type="scientific">Bacillus subtilis</name>
    <dbReference type="NCBI Taxonomy" id="1423"/>
    <lineage>
        <taxon>Bacteria</taxon>
        <taxon>Bacillati</taxon>
        <taxon>Bacillota</taxon>
        <taxon>Bacilli</taxon>
        <taxon>Bacillales</taxon>
        <taxon>Bacillaceae</taxon>
        <taxon>Bacillus</taxon>
    </lineage>
</organism>
<evidence type="ECO:0000313" key="3">
    <source>
        <dbReference type="EMBL" id="KIU04519.1"/>
    </source>
</evidence>
<proteinExistence type="predicted"/>
<feature type="domain" description="Helix-turn-helix" evidence="2">
    <location>
        <begin position="77"/>
        <end position="129"/>
    </location>
</feature>
<comment type="caution">
    <text evidence="3">The sequence shown here is derived from an EMBL/GenBank/DDBJ whole genome shotgun (WGS) entry which is preliminary data.</text>
</comment>
<sequence>MEVTEQNQSNTNEQNEEIINVHDVMEILNISNQTVYSYIAKEKLVPINKEDWQIDGGYEFNRSDVLKLKEEMQPTDLTTSDVAKRLGIAQGTVVKYINQGVLPAYKGIYRGKTCNFIKEEDVDRFQKKHKIGTRHTKEFFYRPELNVALLQKYVRGDSTARIMSLEGDMLAITDQEEHLTYKALVEAGYVPAYNIKKQKPITKEGFVKFQFKKHLTVHNPMFTLLDQLYQEISPVNMRINPGIDNNLLLEIRPCLINKLSQDLYEILQNYLINGEVHQRRNGTYFDSNLEIVRMKLTKSQKNLLEEKAKRLNKTIDELIFDAVSLIESTDQNDEENGFSY</sequence>
<evidence type="ECO:0000256" key="1">
    <source>
        <dbReference type="SAM" id="Coils"/>
    </source>
</evidence>
<accession>A0A0D1IX19</accession>
<dbReference type="Pfam" id="PF12728">
    <property type="entry name" value="HTH_17"/>
    <property type="match status" value="1"/>
</dbReference>